<reference evidence="9" key="1">
    <citation type="submission" date="2021-02" db="EMBL/GenBank/DDBJ databases">
        <authorList>
            <person name="Nowell W R."/>
        </authorList>
    </citation>
    <scope>NUCLEOTIDE SEQUENCE</scope>
</reference>
<dbReference type="SMART" id="SM00855">
    <property type="entry name" value="PGAM"/>
    <property type="match status" value="1"/>
</dbReference>
<dbReference type="AlphaFoldDB" id="A0A814QLI1"/>
<evidence type="ECO:0000256" key="4">
    <source>
        <dbReference type="ARBA" id="ARBA00040907"/>
    </source>
</evidence>
<comment type="similarity">
    <text evidence="3">Belongs to the phosphoglycerate mutase family.</text>
</comment>
<dbReference type="GO" id="GO:0004331">
    <property type="term" value="F:fructose-2,6-bisphosphate 2-phosphatase activity"/>
    <property type="evidence" value="ECO:0007669"/>
    <property type="project" value="UniProtKB-EC"/>
</dbReference>
<evidence type="ECO:0000256" key="5">
    <source>
        <dbReference type="ARBA" id="ARBA00042275"/>
    </source>
</evidence>
<dbReference type="GO" id="GO:0043456">
    <property type="term" value="P:regulation of pentose-phosphate shunt"/>
    <property type="evidence" value="ECO:0007669"/>
    <property type="project" value="TreeGrafter"/>
</dbReference>
<feature type="binding site" evidence="7">
    <location>
        <position position="281"/>
    </location>
    <ligand>
        <name>substrate</name>
    </ligand>
</feature>
<dbReference type="InterPro" id="IPR029033">
    <property type="entry name" value="His_PPase_superfam"/>
</dbReference>
<dbReference type="InterPro" id="IPR054312">
    <property type="entry name" value="LPG0439_HIT-like"/>
</dbReference>
<dbReference type="PANTHER" id="PTHR46517">
    <property type="entry name" value="FRUCTOSE-2,6-BISPHOSPHATASE TIGAR"/>
    <property type="match status" value="1"/>
</dbReference>
<dbReference type="PANTHER" id="PTHR46517:SF1">
    <property type="entry name" value="FRUCTOSE-2,6-BISPHOSPHATASE TIGAR"/>
    <property type="match status" value="1"/>
</dbReference>
<dbReference type="Proteomes" id="UP000663855">
    <property type="component" value="Unassembled WGS sequence"/>
</dbReference>
<proteinExistence type="inferred from homology"/>
<protein>
    <recommendedName>
        <fullName evidence="4">Fructose-2,6-bisphosphatase TIGAR</fullName>
    </recommendedName>
    <alternativeName>
        <fullName evidence="5">TP53-induced glycolysis and apoptosis regulator</fullName>
    </alternativeName>
</protein>
<accession>A0A814QLI1</accession>
<dbReference type="GO" id="GO:0045820">
    <property type="term" value="P:negative regulation of glycolytic process"/>
    <property type="evidence" value="ECO:0007669"/>
    <property type="project" value="TreeGrafter"/>
</dbReference>
<evidence type="ECO:0000313" key="9">
    <source>
        <dbReference type="EMBL" id="CAF1121230.1"/>
    </source>
</evidence>
<feature type="active site" description="Tele-phosphohistidine intermediate" evidence="6">
    <location>
        <position position="232"/>
    </location>
</feature>
<dbReference type="EMBL" id="CAJNOV010002906">
    <property type="protein sequence ID" value="CAF1121230.1"/>
    <property type="molecule type" value="Genomic_DNA"/>
</dbReference>
<evidence type="ECO:0000256" key="1">
    <source>
        <dbReference type="ARBA" id="ARBA00000464"/>
    </source>
</evidence>
<dbReference type="SUPFAM" id="SSF53254">
    <property type="entry name" value="Phosphoglycerate mutase-like"/>
    <property type="match status" value="1"/>
</dbReference>
<evidence type="ECO:0000256" key="2">
    <source>
        <dbReference type="ARBA" id="ARBA00022801"/>
    </source>
</evidence>
<dbReference type="PROSITE" id="PS00175">
    <property type="entry name" value="PG_MUTASE"/>
    <property type="match status" value="1"/>
</dbReference>
<dbReference type="CDD" id="cd07067">
    <property type="entry name" value="HP_PGM_like"/>
    <property type="match status" value="1"/>
</dbReference>
<dbReference type="Gene3D" id="3.40.50.1240">
    <property type="entry name" value="Phosphoglycerate mutase-like"/>
    <property type="match status" value="1"/>
</dbReference>
<evidence type="ECO:0000256" key="7">
    <source>
        <dbReference type="PIRSR" id="PIRSR613078-2"/>
    </source>
</evidence>
<evidence type="ECO:0000259" key="8">
    <source>
        <dbReference type="Pfam" id="PF22088"/>
    </source>
</evidence>
<gene>
    <name evidence="9" type="ORF">CJN711_LOCUS8084</name>
</gene>
<evidence type="ECO:0000256" key="3">
    <source>
        <dbReference type="ARBA" id="ARBA00038362"/>
    </source>
</evidence>
<comment type="catalytic activity">
    <reaction evidence="1">
        <text>beta-D-fructose 2,6-bisphosphate + H2O = beta-D-fructose 6-phosphate + phosphate</text>
        <dbReference type="Rhea" id="RHEA:17289"/>
        <dbReference type="ChEBI" id="CHEBI:15377"/>
        <dbReference type="ChEBI" id="CHEBI:43474"/>
        <dbReference type="ChEBI" id="CHEBI:57634"/>
        <dbReference type="ChEBI" id="CHEBI:58579"/>
        <dbReference type="EC" id="3.1.3.46"/>
    </reaction>
</comment>
<sequence>MTCLPISNPSLSLSKTTRLTNSSSYPSDHWALQPYALTNPNVIALAYFEQSDYAVYIHPEDKRGYRSIIRLIKNTQMTSTINREYTSSERIGLALVMSLITEAYTRILPIAQNAVFGNNAHSFDPKTSIIQLGTSEEPIFLHGHVFGRGNPEEHYIENVPLDGPIPGVIFDLRAQSPHEPGNDQKVSWKPDEINKIVHRMKAEIEQIHNTYKVHGLTVITQNRFVDIYMIRHGETDWNIEKKIQGHTDTQLNAKGKLQAQQLQEKFTGINFTKVVSSDLIRARLTAELFLGPDKSAMIETSPLLRERCFGIWEGRPFAELKSQVDQTINLDNMTQEEYVCFKWHDTIESYFDVYERIKTVIRSILIGSSMSEGPVLLSSHGAVMRAILYSLKFQFGYRWEVANGASLKLRAHSDGRIVVTPCEGVTMRKANEIWFSF</sequence>
<dbReference type="InterPro" id="IPR051695">
    <property type="entry name" value="Phosphoglycerate_Mutase"/>
</dbReference>
<keyword evidence="2" id="KW-0378">Hydrolase</keyword>
<feature type="domain" description="LPG0439 HIT-related" evidence="8">
    <location>
        <begin position="39"/>
        <end position="200"/>
    </location>
</feature>
<dbReference type="InterPro" id="IPR013078">
    <property type="entry name" value="His_Pase_superF_clade-1"/>
</dbReference>
<name>A0A814QLI1_9BILA</name>
<evidence type="ECO:0000313" key="10">
    <source>
        <dbReference type="Proteomes" id="UP000663855"/>
    </source>
</evidence>
<dbReference type="Pfam" id="PF00300">
    <property type="entry name" value="His_Phos_1"/>
    <property type="match status" value="1"/>
</dbReference>
<dbReference type="InterPro" id="IPR001345">
    <property type="entry name" value="PG/BPGM_mutase_AS"/>
</dbReference>
<dbReference type="GO" id="GO:0005829">
    <property type="term" value="C:cytosol"/>
    <property type="evidence" value="ECO:0007669"/>
    <property type="project" value="TreeGrafter"/>
</dbReference>
<evidence type="ECO:0000256" key="6">
    <source>
        <dbReference type="PIRSR" id="PIRSR613078-1"/>
    </source>
</evidence>
<organism evidence="9 10">
    <name type="scientific">Rotaria magnacalcarata</name>
    <dbReference type="NCBI Taxonomy" id="392030"/>
    <lineage>
        <taxon>Eukaryota</taxon>
        <taxon>Metazoa</taxon>
        <taxon>Spiralia</taxon>
        <taxon>Gnathifera</taxon>
        <taxon>Rotifera</taxon>
        <taxon>Eurotatoria</taxon>
        <taxon>Bdelloidea</taxon>
        <taxon>Philodinida</taxon>
        <taxon>Philodinidae</taxon>
        <taxon>Rotaria</taxon>
    </lineage>
</organism>
<feature type="active site" description="Proton donor/acceptor" evidence="6">
    <location>
        <position position="306"/>
    </location>
</feature>
<dbReference type="Pfam" id="PF22088">
    <property type="entry name" value="HIT-like"/>
    <property type="match status" value="1"/>
</dbReference>
<comment type="caution">
    <text evidence="9">The sequence shown here is derived from an EMBL/GenBank/DDBJ whole genome shotgun (WGS) entry which is preliminary data.</text>
</comment>
<feature type="binding site" evidence="7">
    <location>
        <begin position="231"/>
        <end position="238"/>
    </location>
    <ligand>
        <name>substrate</name>
    </ligand>
</feature>